<evidence type="ECO:0000313" key="6">
    <source>
        <dbReference type="EMBL" id="SFE42597.1"/>
    </source>
</evidence>
<evidence type="ECO:0000256" key="3">
    <source>
        <dbReference type="ARBA" id="ARBA00023163"/>
    </source>
</evidence>
<dbReference type="PANTHER" id="PTHR33204">
    <property type="entry name" value="TRANSCRIPTIONAL REGULATOR, MARR FAMILY"/>
    <property type="match status" value="1"/>
</dbReference>
<keyword evidence="1" id="KW-0805">Transcription regulation</keyword>
<dbReference type="AlphaFoldDB" id="A0A1I2AFW5"/>
<dbReference type="InterPro" id="IPR002577">
    <property type="entry name" value="HTH_HxlR"/>
</dbReference>
<proteinExistence type="predicted"/>
<evidence type="ECO:0000313" key="7">
    <source>
        <dbReference type="Proteomes" id="UP000181942"/>
    </source>
</evidence>
<dbReference type="InterPro" id="IPR036388">
    <property type="entry name" value="WH-like_DNA-bd_sf"/>
</dbReference>
<gene>
    <name evidence="6" type="ORF">SAMN02787118_101666</name>
</gene>
<reference evidence="6 7" key="1">
    <citation type="submission" date="2016-10" db="EMBL/GenBank/DDBJ databases">
        <authorList>
            <person name="de Groot N.N."/>
        </authorList>
    </citation>
    <scope>NUCLEOTIDE SEQUENCE [LARGE SCALE GENOMIC DNA]</scope>
    <source>
        <strain evidence="6 7">OK461</strain>
    </source>
</reference>
<evidence type="ECO:0000256" key="4">
    <source>
        <dbReference type="SAM" id="MobiDB-lite"/>
    </source>
</evidence>
<dbReference type="PANTHER" id="PTHR33204:SF18">
    <property type="entry name" value="TRANSCRIPTIONAL REGULATORY PROTEIN"/>
    <property type="match status" value="1"/>
</dbReference>
<evidence type="ECO:0000256" key="1">
    <source>
        <dbReference type="ARBA" id="ARBA00023015"/>
    </source>
</evidence>
<dbReference type="GO" id="GO:0003677">
    <property type="term" value="F:DNA binding"/>
    <property type="evidence" value="ECO:0007669"/>
    <property type="project" value="UniProtKB-KW"/>
</dbReference>
<dbReference type="SUPFAM" id="SSF46785">
    <property type="entry name" value="Winged helix' DNA-binding domain"/>
    <property type="match status" value="1"/>
</dbReference>
<name>A0A1I2AFW5_9ACTN</name>
<dbReference type="EMBL" id="FONR01000001">
    <property type="protein sequence ID" value="SFE42597.1"/>
    <property type="molecule type" value="Genomic_DNA"/>
</dbReference>
<feature type="region of interest" description="Disordered" evidence="4">
    <location>
        <begin position="141"/>
        <end position="173"/>
    </location>
</feature>
<dbReference type="Gene3D" id="1.10.10.10">
    <property type="entry name" value="Winged helix-like DNA-binding domain superfamily/Winged helix DNA-binding domain"/>
    <property type="match status" value="1"/>
</dbReference>
<sequence>MGRMTWLETSTENCTVQRTLDLVGEKWSLLVLRDAMNGVRRFDDFRRHVGLSESVLADRLRKLVAAGILDTVPYNEPGSRTRHEYRLTRKGWELWPAMIALKQWGDRHAADPEGPPLEVTHADCGAPVETVVVCSAGHGALVPPEARTRPGPSAKALDPTARQGLSGGSGGGK</sequence>
<feature type="domain" description="HTH hxlR-type" evidence="5">
    <location>
        <begin position="14"/>
        <end position="113"/>
    </location>
</feature>
<dbReference type="Pfam" id="PF01638">
    <property type="entry name" value="HxlR"/>
    <property type="match status" value="1"/>
</dbReference>
<organism evidence="6 7">
    <name type="scientific">Streptomyces mirabilis</name>
    <dbReference type="NCBI Taxonomy" id="68239"/>
    <lineage>
        <taxon>Bacteria</taxon>
        <taxon>Bacillati</taxon>
        <taxon>Actinomycetota</taxon>
        <taxon>Actinomycetes</taxon>
        <taxon>Kitasatosporales</taxon>
        <taxon>Streptomycetaceae</taxon>
        <taxon>Streptomyces</taxon>
    </lineage>
</organism>
<evidence type="ECO:0000256" key="2">
    <source>
        <dbReference type="ARBA" id="ARBA00023125"/>
    </source>
</evidence>
<dbReference type="InterPro" id="IPR036390">
    <property type="entry name" value="WH_DNA-bd_sf"/>
</dbReference>
<accession>A0A1I2AFW5</accession>
<dbReference type="PROSITE" id="PS51118">
    <property type="entry name" value="HTH_HXLR"/>
    <property type="match status" value="1"/>
</dbReference>
<keyword evidence="3" id="KW-0804">Transcription</keyword>
<evidence type="ECO:0000259" key="5">
    <source>
        <dbReference type="PROSITE" id="PS51118"/>
    </source>
</evidence>
<keyword evidence="2" id="KW-0238">DNA-binding</keyword>
<protein>
    <submittedName>
        <fullName evidence="6">Transcriptional regulator, HxlR family</fullName>
    </submittedName>
</protein>
<dbReference type="Proteomes" id="UP000181942">
    <property type="component" value="Unassembled WGS sequence"/>
</dbReference>